<evidence type="ECO:0000313" key="1">
    <source>
        <dbReference type="EMBL" id="KAK6214898.1"/>
    </source>
</evidence>
<comment type="caution">
    <text evidence="1">The sequence shown here is derived from an EMBL/GenBank/DDBJ whole genome shotgun (WGS) entry which is preliminary data.</text>
</comment>
<dbReference type="AlphaFoldDB" id="A0AAV9T6H9"/>
<evidence type="ECO:0000313" key="2">
    <source>
        <dbReference type="Proteomes" id="UP001327957"/>
    </source>
</evidence>
<dbReference type="EMBL" id="JASAOK010000043">
    <property type="protein sequence ID" value="KAK6214898.1"/>
    <property type="molecule type" value="Genomic_DNA"/>
</dbReference>
<gene>
    <name evidence="1" type="ORF">QIS74_07917</name>
</gene>
<sequence length="144" mass="16063">MASFSSDLVEHDVVCRRGRRRFLWKLVSALAVDAWARVYYSATPTNTSSAATLTSEVYAPEVKLDYAAFSNPEGPATFSPGVIVVSFHHPGCCNAVVNVFASLVRVAALEDEDRNPCRIRSYSTIFYPPGLSRPLTHRRRNKQR</sequence>
<keyword evidence="2" id="KW-1185">Reference proteome</keyword>
<organism evidence="1 2">
    <name type="scientific">Colletotrichum tabaci</name>
    <dbReference type="NCBI Taxonomy" id="1209068"/>
    <lineage>
        <taxon>Eukaryota</taxon>
        <taxon>Fungi</taxon>
        <taxon>Dikarya</taxon>
        <taxon>Ascomycota</taxon>
        <taxon>Pezizomycotina</taxon>
        <taxon>Sordariomycetes</taxon>
        <taxon>Hypocreomycetidae</taxon>
        <taxon>Glomerellales</taxon>
        <taxon>Glomerellaceae</taxon>
        <taxon>Colletotrichum</taxon>
        <taxon>Colletotrichum destructivum species complex</taxon>
    </lineage>
</organism>
<protein>
    <submittedName>
        <fullName evidence="1">Uncharacterized protein</fullName>
    </submittedName>
</protein>
<reference evidence="1 2" key="1">
    <citation type="submission" date="2023-04" db="EMBL/GenBank/DDBJ databases">
        <title>Colletotrichum tabacum stain YC1 causing leaf anthracnose on Nicotiana tabacum(L.) cv.</title>
        <authorList>
            <person name="Ji Z."/>
            <person name="Wang M."/>
            <person name="Zhang J."/>
            <person name="Wang N."/>
            <person name="Zhou Z."/>
        </authorList>
    </citation>
    <scope>NUCLEOTIDE SEQUENCE [LARGE SCALE GENOMIC DNA]</scope>
    <source>
        <strain evidence="1 2">YC1</strain>
    </source>
</reference>
<accession>A0AAV9T6H9</accession>
<proteinExistence type="predicted"/>
<dbReference type="Proteomes" id="UP001327957">
    <property type="component" value="Unassembled WGS sequence"/>
</dbReference>
<name>A0AAV9T6H9_9PEZI</name>